<sequence length="426" mass="46640">MELPLAPAAPAIPAIPAIAASHQKAISRQPGCAATRSSLSPRGAASLSLGLAACLRWRRAARKPQTRRYDVAEPRQMPRRMELSGKTELGERLCIITGGTSRLGSAIARGLAASGRFQRILLVGRDLDRGQEVVKELKEVGVQASFEAVDLADQAQVAQFCQRLGDRAVHSLVLAAGVTALEEREETRDGLEMHFGVNYLSRFNMAGRFVLQRDNGKVSRLMKNLEKGGTPEDPCKILLCGSSRHRGEPQLGFAALGAALPLALGDMEDLQLQAAGAYRPWKAFGQAALCNVMFTYELQKRLPVGGPVAVSCFDPGPMTTCWHLYRQEENRWLSAGMSTFEKEIFSYFTRLVQAPEQAAEAAISLATAETLPGRHAGAPQVGFANYWENGMPSLSKFPLPWNWGNSYDEVIWGELWQHSQQLLKAR</sequence>
<dbReference type="PANTHER" id="PTHR24320:SF152">
    <property type="entry name" value="SHORT-CHAIN DEHYDROGENASE_REDUCTASE FAMILY PROTEIN"/>
    <property type="match status" value="1"/>
</dbReference>
<reference evidence="4" key="2">
    <citation type="submission" date="2024-04" db="EMBL/GenBank/DDBJ databases">
        <authorList>
            <person name="Chen Y."/>
            <person name="Shah S."/>
            <person name="Dougan E. K."/>
            <person name="Thang M."/>
            <person name="Chan C."/>
        </authorList>
    </citation>
    <scope>NUCLEOTIDE SEQUENCE [LARGE SCALE GENOMIC DNA]</scope>
</reference>
<evidence type="ECO:0000313" key="5">
    <source>
        <dbReference type="EMBL" id="CAL4788057.1"/>
    </source>
</evidence>
<keyword evidence="6" id="KW-1185">Reference proteome</keyword>
<evidence type="ECO:0000256" key="2">
    <source>
        <dbReference type="ARBA" id="ARBA00023002"/>
    </source>
</evidence>
<protein>
    <submittedName>
        <fullName evidence="5">Dehydrogenase/reductase SDR family member on chromosome X</fullName>
    </submittedName>
</protein>
<evidence type="ECO:0000313" key="3">
    <source>
        <dbReference type="EMBL" id="CAI4000745.1"/>
    </source>
</evidence>
<evidence type="ECO:0000313" key="4">
    <source>
        <dbReference type="EMBL" id="CAL1154120.1"/>
    </source>
</evidence>
<dbReference type="PANTHER" id="PTHR24320">
    <property type="entry name" value="RETINOL DEHYDROGENASE"/>
    <property type="match status" value="1"/>
</dbReference>
<dbReference type="SUPFAM" id="SSF51735">
    <property type="entry name" value="NAD(P)-binding Rossmann-fold domains"/>
    <property type="match status" value="1"/>
</dbReference>
<organism evidence="3">
    <name type="scientific">Cladocopium goreaui</name>
    <dbReference type="NCBI Taxonomy" id="2562237"/>
    <lineage>
        <taxon>Eukaryota</taxon>
        <taxon>Sar</taxon>
        <taxon>Alveolata</taxon>
        <taxon>Dinophyceae</taxon>
        <taxon>Suessiales</taxon>
        <taxon>Symbiodiniaceae</taxon>
        <taxon>Cladocopium</taxon>
    </lineage>
</organism>
<comment type="similarity">
    <text evidence="1">Belongs to the short-chain dehydrogenases/reductases (SDR) family.</text>
</comment>
<dbReference type="OrthoDB" id="191979at2759"/>
<dbReference type="Proteomes" id="UP001152797">
    <property type="component" value="Unassembled WGS sequence"/>
</dbReference>
<dbReference type="GO" id="GO:0016491">
    <property type="term" value="F:oxidoreductase activity"/>
    <property type="evidence" value="ECO:0007669"/>
    <property type="project" value="UniProtKB-KW"/>
</dbReference>
<proteinExistence type="inferred from homology"/>
<dbReference type="EMBL" id="CAMXCT030002835">
    <property type="protein sequence ID" value="CAL4788057.1"/>
    <property type="molecule type" value="Genomic_DNA"/>
</dbReference>
<keyword evidence="2" id="KW-0560">Oxidoreductase</keyword>
<dbReference type="Pfam" id="PF00106">
    <property type="entry name" value="adh_short"/>
    <property type="match status" value="1"/>
</dbReference>
<evidence type="ECO:0000313" key="6">
    <source>
        <dbReference type="Proteomes" id="UP001152797"/>
    </source>
</evidence>
<dbReference type="InterPro" id="IPR036291">
    <property type="entry name" value="NAD(P)-bd_dom_sf"/>
</dbReference>
<accession>A0A9P1G7M6</accession>
<dbReference type="InterPro" id="IPR002347">
    <property type="entry name" value="SDR_fam"/>
</dbReference>
<evidence type="ECO:0000256" key="1">
    <source>
        <dbReference type="ARBA" id="ARBA00006484"/>
    </source>
</evidence>
<comment type="caution">
    <text evidence="3">The sequence shown here is derived from an EMBL/GenBank/DDBJ whole genome shotgun (WGS) entry which is preliminary data.</text>
</comment>
<dbReference type="Gene3D" id="3.40.50.720">
    <property type="entry name" value="NAD(P)-binding Rossmann-like Domain"/>
    <property type="match status" value="1"/>
</dbReference>
<gene>
    <name evidence="3" type="ORF">C1SCF055_LOCUS26844</name>
</gene>
<dbReference type="EMBL" id="CAMXCT020002835">
    <property type="protein sequence ID" value="CAL1154120.1"/>
    <property type="molecule type" value="Genomic_DNA"/>
</dbReference>
<name>A0A9P1G7M6_9DINO</name>
<dbReference type="AlphaFoldDB" id="A0A9P1G7M6"/>
<reference evidence="3" key="1">
    <citation type="submission" date="2022-10" db="EMBL/GenBank/DDBJ databases">
        <authorList>
            <person name="Chen Y."/>
            <person name="Dougan E. K."/>
            <person name="Chan C."/>
            <person name="Rhodes N."/>
            <person name="Thang M."/>
        </authorList>
    </citation>
    <scope>NUCLEOTIDE SEQUENCE</scope>
</reference>
<dbReference type="EMBL" id="CAMXCT010002835">
    <property type="protein sequence ID" value="CAI4000745.1"/>
    <property type="molecule type" value="Genomic_DNA"/>
</dbReference>